<proteinExistence type="predicted"/>
<dbReference type="InterPro" id="IPR012334">
    <property type="entry name" value="Pectin_lyas_fold"/>
</dbReference>
<dbReference type="RefSeq" id="WP_088918210.1">
    <property type="nucleotide sequence ID" value="NZ_CP018632.1"/>
</dbReference>
<gene>
    <name evidence="2" type="ORF">IMCC3135_14310</name>
</gene>
<name>A0A2Z2NYU4_9GAMM</name>
<keyword evidence="3" id="KW-1185">Reference proteome</keyword>
<dbReference type="EMBL" id="CP018632">
    <property type="protein sequence ID" value="ASJ72947.1"/>
    <property type="molecule type" value="Genomic_DNA"/>
</dbReference>
<accession>A0A2Z2NYU4</accession>
<feature type="region of interest" description="Disordered" evidence="1">
    <location>
        <begin position="652"/>
        <end position="686"/>
    </location>
</feature>
<dbReference type="Gene3D" id="2.160.20.10">
    <property type="entry name" value="Single-stranded right-handed beta-helix, Pectin lyase-like"/>
    <property type="match status" value="1"/>
</dbReference>
<reference evidence="2 3" key="1">
    <citation type="submission" date="2016-12" db="EMBL/GenBank/DDBJ databases">
        <authorList>
            <person name="Song W.-J."/>
            <person name="Kurnit D.M."/>
        </authorList>
    </citation>
    <scope>NUCLEOTIDE SEQUENCE [LARGE SCALE GENOMIC DNA]</scope>
    <source>
        <strain evidence="2 3">IMCC3135</strain>
    </source>
</reference>
<dbReference type="SUPFAM" id="SSF51126">
    <property type="entry name" value="Pectin lyase-like"/>
    <property type="match status" value="1"/>
</dbReference>
<sequence length="686" mass="74403">MKHLSIITLLSLTLTACGSGSSNGPDNTHTTGQTSDNNAPENQNQSSNPGNAESAANINQSLEIEARDDVVATAVVVRGRRYQYDQAPIQDWYDAVLSGNASWSTHARPNGCEILEDDPTGNTLRCMNPFDNTYSGLSVEGSDQIFFHPLFIDTPIDAEILVDIAYGATETDRTPSDNFASVSISHVENPTAAFGIDAPIAILSHPDESVMLSILLTQPANAYPRDAQLIIDLPDQMAATSAQVARETNVSEETYAPIDCNFGVAVICDVSNIKPDINYQVELHLLASAQSTDPIRLSFANVNPDAGDPVARRDIHVEHVRSMLVIQAILDNAEAGSTVVLPPGVFGGALDGHGKRLNVNGAAGDEPTVLLAGIEAPLLVGAGPRTTWSGLEMRSFGAPIIGLVGANFTLANSVIEPALPDIHSLPDGLVAPHNPTSLRLLNNTIHHWGSTESGTCHRLLEVTMHRAALYLQHNLFENNVCDILIESTLLPGDFSNDRDNVWLYATNNTFVDNPKLIRLAGDPETWRTLVFRNNIVTGTDVLLDISDELLDDEEQRPWLLTSNNLLWKNGAETMLNARQATLPRVFVELPDLHADPHFIDPANSDYRLAAFSPALDAGTFPGEYRWLKEAIFCISSRPINCAGFYDEPEFSETDYPQPGPEAVIQPVDGNGDGTAEYDIGAFEYRP</sequence>
<protein>
    <submittedName>
        <fullName evidence="2">Uncharacterized protein</fullName>
    </submittedName>
</protein>
<dbReference type="PROSITE" id="PS51257">
    <property type="entry name" value="PROKAR_LIPOPROTEIN"/>
    <property type="match status" value="1"/>
</dbReference>
<dbReference type="Proteomes" id="UP000250079">
    <property type="component" value="Chromosome"/>
</dbReference>
<organism evidence="2 3">
    <name type="scientific">Granulosicoccus antarcticus IMCC3135</name>
    <dbReference type="NCBI Taxonomy" id="1192854"/>
    <lineage>
        <taxon>Bacteria</taxon>
        <taxon>Pseudomonadati</taxon>
        <taxon>Pseudomonadota</taxon>
        <taxon>Gammaproteobacteria</taxon>
        <taxon>Chromatiales</taxon>
        <taxon>Granulosicoccaceae</taxon>
        <taxon>Granulosicoccus</taxon>
    </lineage>
</organism>
<dbReference type="AlphaFoldDB" id="A0A2Z2NYU4"/>
<evidence type="ECO:0000256" key="1">
    <source>
        <dbReference type="SAM" id="MobiDB-lite"/>
    </source>
</evidence>
<feature type="region of interest" description="Disordered" evidence="1">
    <location>
        <begin position="19"/>
        <end position="54"/>
    </location>
</feature>
<evidence type="ECO:0000313" key="3">
    <source>
        <dbReference type="Proteomes" id="UP000250079"/>
    </source>
</evidence>
<evidence type="ECO:0000313" key="2">
    <source>
        <dbReference type="EMBL" id="ASJ72947.1"/>
    </source>
</evidence>
<dbReference type="OrthoDB" id="9763537at2"/>
<dbReference type="KEGG" id="gai:IMCC3135_14310"/>
<dbReference type="InterPro" id="IPR011050">
    <property type="entry name" value="Pectin_lyase_fold/virulence"/>
</dbReference>